<keyword evidence="5 6" id="KW-0249">Electron transport</keyword>
<dbReference type="SMART" id="SM00900">
    <property type="entry name" value="FMN_bind"/>
    <property type="match status" value="1"/>
</dbReference>
<keyword evidence="4 6" id="KW-0288">FMN</keyword>
<proteinExistence type="inferred from homology"/>
<keyword evidence="6" id="KW-1003">Cell membrane</keyword>
<evidence type="ECO:0000259" key="8">
    <source>
        <dbReference type="SMART" id="SM00900"/>
    </source>
</evidence>
<keyword evidence="2 6" id="KW-0597">Phosphoprotein</keyword>
<dbReference type="GO" id="GO:0005886">
    <property type="term" value="C:plasma membrane"/>
    <property type="evidence" value="ECO:0007669"/>
    <property type="project" value="UniProtKB-SubCell"/>
</dbReference>
<keyword evidence="6 7" id="KW-0812">Transmembrane</keyword>
<dbReference type="InterPro" id="IPR007329">
    <property type="entry name" value="FMN-bd"/>
</dbReference>
<name>A0A545UDV1_9GAMM</name>
<evidence type="ECO:0000256" key="3">
    <source>
        <dbReference type="ARBA" id="ARBA00022630"/>
    </source>
</evidence>
<accession>A0A545UDV1</accession>
<dbReference type="AlphaFoldDB" id="A0A545UDV1"/>
<feature type="modified residue" description="FMN phosphoryl threonine" evidence="6">
    <location>
        <position position="183"/>
    </location>
</feature>
<keyword evidence="6" id="KW-1278">Translocase</keyword>
<dbReference type="EC" id="7.-.-.-" evidence="6"/>
<comment type="cofactor">
    <cofactor evidence="6">
        <name>FMN</name>
        <dbReference type="ChEBI" id="CHEBI:58210"/>
    </cofactor>
</comment>
<evidence type="ECO:0000313" key="9">
    <source>
        <dbReference type="EMBL" id="TQV87650.1"/>
    </source>
</evidence>
<evidence type="ECO:0000313" key="10">
    <source>
        <dbReference type="Proteomes" id="UP000315439"/>
    </source>
</evidence>
<comment type="subcellular location">
    <subcellularLocation>
        <location evidence="6">Cell inner membrane</location>
        <topology evidence="6">Single-pass membrane protein</topology>
    </subcellularLocation>
</comment>
<dbReference type="GO" id="GO:0010181">
    <property type="term" value="F:FMN binding"/>
    <property type="evidence" value="ECO:0007669"/>
    <property type="project" value="InterPro"/>
</dbReference>
<dbReference type="PANTHER" id="PTHR36118">
    <property type="entry name" value="ION-TRANSLOCATING OXIDOREDUCTASE COMPLEX SUBUNIT G"/>
    <property type="match status" value="1"/>
</dbReference>
<organism evidence="9 10">
    <name type="scientific">Aliikangiella coralliicola</name>
    <dbReference type="NCBI Taxonomy" id="2592383"/>
    <lineage>
        <taxon>Bacteria</taxon>
        <taxon>Pseudomonadati</taxon>
        <taxon>Pseudomonadota</taxon>
        <taxon>Gammaproteobacteria</taxon>
        <taxon>Oceanospirillales</taxon>
        <taxon>Pleioneaceae</taxon>
        <taxon>Aliikangiella</taxon>
    </lineage>
</organism>
<dbReference type="OrthoDB" id="9784165at2"/>
<dbReference type="PANTHER" id="PTHR36118:SF1">
    <property type="entry name" value="ION-TRANSLOCATING OXIDOREDUCTASE COMPLEX SUBUNIT G"/>
    <property type="match status" value="1"/>
</dbReference>
<keyword evidence="3 6" id="KW-0285">Flavoprotein</keyword>
<keyword evidence="6 7" id="KW-0472">Membrane</keyword>
<keyword evidence="6 7" id="KW-1133">Transmembrane helix</keyword>
<keyword evidence="6" id="KW-0997">Cell inner membrane</keyword>
<feature type="transmembrane region" description="Helical" evidence="7">
    <location>
        <begin position="16"/>
        <end position="36"/>
    </location>
</feature>
<dbReference type="Pfam" id="PF04205">
    <property type="entry name" value="FMN_bind"/>
    <property type="match status" value="1"/>
</dbReference>
<gene>
    <name evidence="9" type="primary">rsxG</name>
    <name evidence="6" type="synonym">rnfG</name>
    <name evidence="9" type="ORF">FLL46_11455</name>
</gene>
<feature type="domain" description="FMN-binding" evidence="8">
    <location>
        <begin position="108"/>
        <end position="200"/>
    </location>
</feature>
<dbReference type="NCBIfam" id="NF002519">
    <property type="entry name" value="PRK01908.1"/>
    <property type="match status" value="1"/>
</dbReference>
<dbReference type="Proteomes" id="UP000315439">
    <property type="component" value="Unassembled WGS sequence"/>
</dbReference>
<comment type="caution">
    <text evidence="9">The sequence shown here is derived from an EMBL/GenBank/DDBJ whole genome shotgun (WGS) entry which is preliminary data.</text>
</comment>
<evidence type="ECO:0000256" key="4">
    <source>
        <dbReference type="ARBA" id="ARBA00022643"/>
    </source>
</evidence>
<sequence>MSDSAESIKKVSIQNGLILAIFALVSTGLIAITHLITKDKIAEEIEAAMARRLNEIIPADAYNNDVYHDCTVISSPEFLGTPENLKAYRMRNNEKDYAVFMTSVAPDGYAGKINLVIGIYENGTIAGVRVTEHQETPGLGDKIEIEKSDWIKQFNDKSLTNTAKENWLVKKDGGEFDAFTGATITPRAIVKSVYNSLLFHQQNRDTLYAKGSGCGGEK</sequence>
<evidence type="ECO:0000256" key="1">
    <source>
        <dbReference type="ARBA" id="ARBA00022448"/>
    </source>
</evidence>
<keyword evidence="1 6" id="KW-0813">Transport</keyword>
<protein>
    <recommendedName>
        <fullName evidence="6">Ion-translocating oxidoreductase complex subunit G</fullName>
        <ecNumber evidence="6">7.-.-.-</ecNumber>
    </recommendedName>
    <alternativeName>
        <fullName evidence="6">Rnf electron transport complex subunit G</fullName>
    </alternativeName>
</protein>
<comment type="function">
    <text evidence="6">Part of a membrane-bound complex that couples electron transfer with translocation of ions across the membrane.</text>
</comment>
<evidence type="ECO:0000256" key="2">
    <source>
        <dbReference type="ARBA" id="ARBA00022553"/>
    </source>
</evidence>
<dbReference type="EMBL" id="VIKS01000007">
    <property type="protein sequence ID" value="TQV87650.1"/>
    <property type="molecule type" value="Genomic_DNA"/>
</dbReference>
<evidence type="ECO:0000256" key="7">
    <source>
        <dbReference type="SAM" id="Phobius"/>
    </source>
</evidence>
<keyword evidence="10" id="KW-1185">Reference proteome</keyword>
<dbReference type="PIRSF" id="PIRSF006091">
    <property type="entry name" value="E_trnsport_RnfG"/>
    <property type="match status" value="1"/>
</dbReference>
<dbReference type="HAMAP" id="MF_00479">
    <property type="entry name" value="RsxG_RnfG"/>
    <property type="match status" value="1"/>
</dbReference>
<dbReference type="GO" id="GO:0009055">
    <property type="term" value="F:electron transfer activity"/>
    <property type="evidence" value="ECO:0007669"/>
    <property type="project" value="InterPro"/>
</dbReference>
<dbReference type="GO" id="GO:0022900">
    <property type="term" value="P:electron transport chain"/>
    <property type="evidence" value="ECO:0007669"/>
    <property type="project" value="UniProtKB-UniRule"/>
</dbReference>
<dbReference type="NCBIfam" id="TIGR01947">
    <property type="entry name" value="rnfG"/>
    <property type="match status" value="1"/>
</dbReference>
<comment type="similarity">
    <text evidence="6">Belongs to the RnfG family.</text>
</comment>
<dbReference type="Gene3D" id="3.90.1010.20">
    <property type="match status" value="1"/>
</dbReference>
<comment type="subunit">
    <text evidence="6">The complex is composed of six subunits: RnfA, RnfB, RnfC, RnfD, RnfE and RnfG.</text>
</comment>
<evidence type="ECO:0000256" key="5">
    <source>
        <dbReference type="ARBA" id="ARBA00022982"/>
    </source>
</evidence>
<dbReference type="InterPro" id="IPR010209">
    <property type="entry name" value="Ion_transpt_RnfG/RsxG"/>
</dbReference>
<reference evidence="9 10" key="1">
    <citation type="submission" date="2019-07" db="EMBL/GenBank/DDBJ databases">
        <title>Draft genome for Aliikangiella sp. M105.</title>
        <authorList>
            <person name="Wang G."/>
        </authorList>
    </citation>
    <scope>NUCLEOTIDE SEQUENCE [LARGE SCALE GENOMIC DNA]</scope>
    <source>
        <strain evidence="9 10">M105</strain>
    </source>
</reference>
<evidence type="ECO:0000256" key="6">
    <source>
        <dbReference type="HAMAP-Rule" id="MF_00479"/>
    </source>
</evidence>